<dbReference type="GO" id="GO:0005634">
    <property type="term" value="C:nucleus"/>
    <property type="evidence" value="ECO:0007669"/>
    <property type="project" value="UniProtKB-SubCell"/>
</dbReference>
<dbReference type="SUPFAM" id="SSF57667">
    <property type="entry name" value="beta-beta-alpha zinc fingers"/>
    <property type="match status" value="2"/>
</dbReference>
<keyword evidence="3" id="KW-0677">Repeat</keyword>
<dbReference type="EMBL" id="JBJQND010000002">
    <property type="protein sequence ID" value="KAL3885540.1"/>
    <property type="molecule type" value="Genomic_DNA"/>
</dbReference>
<keyword evidence="4 10" id="KW-0863">Zinc-finger</keyword>
<dbReference type="PROSITE" id="PS50157">
    <property type="entry name" value="ZINC_FINGER_C2H2_2"/>
    <property type="match status" value="3"/>
</dbReference>
<reference evidence="12 13" key="1">
    <citation type="submission" date="2024-11" db="EMBL/GenBank/DDBJ databases">
        <title>Chromosome-level genome assembly of the freshwater bivalve Anodonta woodiana.</title>
        <authorList>
            <person name="Chen X."/>
        </authorList>
    </citation>
    <scope>NUCLEOTIDE SEQUENCE [LARGE SCALE GENOMIC DNA]</scope>
    <source>
        <strain evidence="12">MN2024</strain>
        <tissue evidence="12">Gills</tissue>
    </source>
</reference>
<gene>
    <name evidence="12" type="ORF">ACJMK2_025591</name>
</gene>
<dbReference type="Proteomes" id="UP001634394">
    <property type="component" value="Unassembled WGS sequence"/>
</dbReference>
<feature type="domain" description="C2H2-type" evidence="11">
    <location>
        <begin position="470"/>
        <end position="497"/>
    </location>
</feature>
<evidence type="ECO:0000256" key="6">
    <source>
        <dbReference type="ARBA" id="ARBA00023015"/>
    </source>
</evidence>
<organism evidence="12 13">
    <name type="scientific">Sinanodonta woodiana</name>
    <name type="common">Chinese pond mussel</name>
    <name type="synonym">Anodonta woodiana</name>
    <dbReference type="NCBI Taxonomy" id="1069815"/>
    <lineage>
        <taxon>Eukaryota</taxon>
        <taxon>Metazoa</taxon>
        <taxon>Spiralia</taxon>
        <taxon>Lophotrochozoa</taxon>
        <taxon>Mollusca</taxon>
        <taxon>Bivalvia</taxon>
        <taxon>Autobranchia</taxon>
        <taxon>Heteroconchia</taxon>
        <taxon>Palaeoheterodonta</taxon>
        <taxon>Unionida</taxon>
        <taxon>Unionoidea</taxon>
        <taxon>Unionidae</taxon>
        <taxon>Unioninae</taxon>
        <taxon>Sinanodonta</taxon>
    </lineage>
</organism>
<evidence type="ECO:0000256" key="4">
    <source>
        <dbReference type="ARBA" id="ARBA00022771"/>
    </source>
</evidence>
<keyword evidence="6" id="KW-0805">Transcription regulation</keyword>
<dbReference type="GO" id="GO:0008270">
    <property type="term" value="F:zinc ion binding"/>
    <property type="evidence" value="ECO:0007669"/>
    <property type="project" value="UniProtKB-KW"/>
</dbReference>
<dbReference type="PANTHER" id="PTHR24388">
    <property type="entry name" value="ZINC FINGER PROTEIN"/>
    <property type="match status" value="1"/>
</dbReference>
<dbReference type="InterPro" id="IPR050527">
    <property type="entry name" value="Snail/Krueppel_Znf"/>
</dbReference>
<evidence type="ECO:0000259" key="11">
    <source>
        <dbReference type="PROSITE" id="PS50157"/>
    </source>
</evidence>
<keyword evidence="7" id="KW-0238">DNA-binding</keyword>
<name>A0ABD3XH00_SINWO</name>
<evidence type="ECO:0000313" key="13">
    <source>
        <dbReference type="Proteomes" id="UP001634394"/>
    </source>
</evidence>
<keyword evidence="13" id="KW-1185">Reference proteome</keyword>
<evidence type="ECO:0000313" key="12">
    <source>
        <dbReference type="EMBL" id="KAL3885539.1"/>
    </source>
</evidence>
<evidence type="ECO:0000256" key="3">
    <source>
        <dbReference type="ARBA" id="ARBA00022737"/>
    </source>
</evidence>
<dbReference type="PROSITE" id="PS00028">
    <property type="entry name" value="ZINC_FINGER_C2H2_1"/>
    <property type="match status" value="2"/>
</dbReference>
<comment type="caution">
    <text evidence="12">The sequence shown here is derived from an EMBL/GenBank/DDBJ whole genome shotgun (WGS) entry which is preliminary data.</text>
</comment>
<dbReference type="GO" id="GO:0003677">
    <property type="term" value="F:DNA binding"/>
    <property type="evidence" value="ECO:0007669"/>
    <property type="project" value="UniProtKB-KW"/>
</dbReference>
<evidence type="ECO:0000256" key="2">
    <source>
        <dbReference type="ARBA" id="ARBA00022723"/>
    </source>
</evidence>
<accession>A0ABD3XH00</accession>
<dbReference type="PANTHER" id="PTHR24388:SF54">
    <property type="entry name" value="PROTEIN ESCARGOT"/>
    <property type="match status" value="1"/>
</dbReference>
<proteinExistence type="predicted"/>
<evidence type="ECO:0000256" key="8">
    <source>
        <dbReference type="ARBA" id="ARBA00023163"/>
    </source>
</evidence>
<dbReference type="FunFam" id="3.30.160.60:FF:000325">
    <property type="entry name" value="ZFP90 zinc finger protein"/>
    <property type="match status" value="1"/>
</dbReference>
<keyword evidence="2" id="KW-0479">Metal-binding</keyword>
<dbReference type="AlphaFoldDB" id="A0ABD3XH00"/>
<evidence type="ECO:0000256" key="1">
    <source>
        <dbReference type="ARBA" id="ARBA00004123"/>
    </source>
</evidence>
<evidence type="ECO:0000256" key="5">
    <source>
        <dbReference type="ARBA" id="ARBA00022833"/>
    </source>
</evidence>
<keyword evidence="5" id="KW-0862">Zinc</keyword>
<evidence type="ECO:0000256" key="7">
    <source>
        <dbReference type="ARBA" id="ARBA00023125"/>
    </source>
</evidence>
<keyword evidence="9" id="KW-0539">Nucleus</keyword>
<keyword evidence="8" id="KW-0804">Transcription</keyword>
<dbReference type="InterPro" id="IPR013087">
    <property type="entry name" value="Znf_C2H2_type"/>
</dbReference>
<comment type="subcellular location">
    <subcellularLocation>
        <location evidence="1">Nucleus</location>
    </subcellularLocation>
</comment>
<feature type="domain" description="C2H2-type" evidence="11">
    <location>
        <begin position="442"/>
        <end position="465"/>
    </location>
</feature>
<evidence type="ECO:0000256" key="10">
    <source>
        <dbReference type="PROSITE-ProRule" id="PRU00042"/>
    </source>
</evidence>
<dbReference type="SMART" id="SM00355">
    <property type="entry name" value="ZnF_C2H2"/>
    <property type="match status" value="3"/>
</dbReference>
<feature type="domain" description="C2H2-type" evidence="11">
    <location>
        <begin position="498"/>
        <end position="528"/>
    </location>
</feature>
<dbReference type="InterPro" id="IPR036236">
    <property type="entry name" value="Znf_C2H2_sf"/>
</dbReference>
<sequence>MDLDNVLLNPEHRRIVQAILKYEIQGLLKKLSESGVETVVLTASTEEEHGWYLGSQKGTDFVSHVRLDWVRKEFLNFCANSDNAQKYTEENIPQFKRNSLFRSNKRRSQKAGRIRTSCIAPESSTTNCNADNSLNEIAVHNRGLAIDFETPANILLPYDKPEEGVIMSRDQLLENHLKTKHSVPTYGSTISDSERNICVNVESRDEVGKPKALEEEIPYNQFHLDKTEDQNDLKIFHNHDRVTGREIQADKRFSTNTNHMDHSMGISVYTTAESSRNDTEFCIGHRNDSLPMDKHDIFLDITKIGDYSTENEETSHGQKIRIKSEPEDCELEPEPEKYSESSFSGVNAGIVISEHQSSIANSMEVSVQNPLNSIINNLEDLVNVHTAVSAETDRVQTMLQIPWLSRKGPVLDVSHPPSYKMSRQMIRKNVGIPGNSGNSDDLLCSECGKTFNQAGSMLRHKMRKHFPGSFECSVCARKFAYRSDLDKHFRTHSGEKPYPCSVCGKAFADSGNKRKHEARCKLRIKKKNSILII</sequence>
<dbReference type="Pfam" id="PF00096">
    <property type="entry name" value="zf-C2H2"/>
    <property type="match status" value="2"/>
</dbReference>
<evidence type="ECO:0000256" key="9">
    <source>
        <dbReference type="ARBA" id="ARBA00023242"/>
    </source>
</evidence>
<dbReference type="EMBL" id="JBJQND010000002">
    <property type="protein sequence ID" value="KAL3885539.1"/>
    <property type="molecule type" value="Genomic_DNA"/>
</dbReference>
<dbReference type="Gene3D" id="3.30.160.60">
    <property type="entry name" value="Classic Zinc Finger"/>
    <property type="match status" value="2"/>
</dbReference>
<protein>
    <recommendedName>
        <fullName evidence="11">C2H2-type domain-containing protein</fullName>
    </recommendedName>
</protein>